<feature type="non-terminal residue" evidence="2">
    <location>
        <position position="122"/>
    </location>
</feature>
<protein>
    <submittedName>
        <fullName evidence="2">Uncharacterized protein</fullName>
    </submittedName>
</protein>
<sequence>ARRLERNAMNEGVSSVPQTQQYHPTGPLPPSALAAMQPQLSVQVFPTGGVPQLPHGGPPAPPPPPPPKAPPMKTSPLPTDCYDRPDMTKIIPDNPMALLRKTSGPIVKQDPILNKAGRVIND</sequence>
<proteinExistence type="predicted"/>
<gene>
    <name evidence="2" type="ORF">g.2238</name>
</gene>
<accession>A0A146L7T7</accession>
<feature type="non-terminal residue" evidence="2">
    <location>
        <position position="1"/>
    </location>
</feature>
<evidence type="ECO:0000313" key="2">
    <source>
        <dbReference type="EMBL" id="JAQ03232.1"/>
    </source>
</evidence>
<evidence type="ECO:0000256" key="1">
    <source>
        <dbReference type="SAM" id="MobiDB-lite"/>
    </source>
</evidence>
<dbReference type="AlphaFoldDB" id="A0A146L7T7"/>
<feature type="region of interest" description="Disordered" evidence="1">
    <location>
        <begin position="1"/>
        <end position="81"/>
    </location>
</feature>
<reference evidence="2" key="1">
    <citation type="journal article" date="2016" name="Gigascience">
        <title>De novo construction of an expanded transcriptome assembly for the western tarnished plant bug, Lygus hesperus.</title>
        <authorList>
            <person name="Tassone E.E."/>
            <person name="Geib S.M."/>
            <person name="Hall B."/>
            <person name="Fabrick J.A."/>
            <person name="Brent C.S."/>
            <person name="Hull J.J."/>
        </authorList>
    </citation>
    <scope>NUCLEOTIDE SEQUENCE</scope>
</reference>
<organism evidence="2">
    <name type="scientific">Lygus hesperus</name>
    <name type="common">Western plant bug</name>
    <dbReference type="NCBI Taxonomy" id="30085"/>
    <lineage>
        <taxon>Eukaryota</taxon>
        <taxon>Metazoa</taxon>
        <taxon>Ecdysozoa</taxon>
        <taxon>Arthropoda</taxon>
        <taxon>Hexapoda</taxon>
        <taxon>Insecta</taxon>
        <taxon>Pterygota</taxon>
        <taxon>Neoptera</taxon>
        <taxon>Paraneoptera</taxon>
        <taxon>Hemiptera</taxon>
        <taxon>Heteroptera</taxon>
        <taxon>Panheteroptera</taxon>
        <taxon>Cimicomorpha</taxon>
        <taxon>Miridae</taxon>
        <taxon>Mirini</taxon>
        <taxon>Lygus</taxon>
    </lineage>
</organism>
<dbReference type="EMBL" id="GDHC01015397">
    <property type="protein sequence ID" value="JAQ03232.1"/>
    <property type="molecule type" value="Transcribed_RNA"/>
</dbReference>
<name>A0A146L7T7_LYGHE</name>
<feature type="compositionally biased region" description="Polar residues" evidence="1">
    <location>
        <begin position="12"/>
        <end position="23"/>
    </location>
</feature>
<feature type="compositionally biased region" description="Pro residues" evidence="1">
    <location>
        <begin position="56"/>
        <end position="70"/>
    </location>
</feature>